<reference evidence="3" key="1">
    <citation type="journal article" date="2019" name="Environ. Microbiol.">
        <title>Fungal ecological strategies reflected in gene transcription - a case study of two litter decomposers.</title>
        <authorList>
            <person name="Barbi F."/>
            <person name="Kohler A."/>
            <person name="Barry K."/>
            <person name="Baskaran P."/>
            <person name="Daum C."/>
            <person name="Fauchery L."/>
            <person name="Ihrmark K."/>
            <person name="Kuo A."/>
            <person name="LaButti K."/>
            <person name="Lipzen A."/>
            <person name="Morin E."/>
            <person name="Grigoriev I.V."/>
            <person name="Henrissat B."/>
            <person name="Lindahl B."/>
            <person name="Martin F."/>
        </authorList>
    </citation>
    <scope>NUCLEOTIDE SEQUENCE</scope>
    <source>
        <strain evidence="3">JB14</strain>
    </source>
</reference>
<keyword evidence="4" id="KW-1185">Reference proteome</keyword>
<feature type="compositionally biased region" description="Low complexity" evidence="2">
    <location>
        <begin position="46"/>
        <end position="59"/>
    </location>
</feature>
<evidence type="ECO:0000256" key="1">
    <source>
        <dbReference type="SAM" id="Coils"/>
    </source>
</evidence>
<dbReference type="Proteomes" id="UP000799118">
    <property type="component" value="Unassembled WGS sequence"/>
</dbReference>
<evidence type="ECO:0000313" key="3">
    <source>
        <dbReference type="EMBL" id="KAE9403431.1"/>
    </source>
</evidence>
<keyword evidence="1" id="KW-0175">Coiled coil</keyword>
<dbReference type="OrthoDB" id="3064317at2759"/>
<gene>
    <name evidence="3" type="ORF">BT96DRAFT_936448</name>
</gene>
<organism evidence="3 4">
    <name type="scientific">Gymnopus androsaceus JB14</name>
    <dbReference type="NCBI Taxonomy" id="1447944"/>
    <lineage>
        <taxon>Eukaryota</taxon>
        <taxon>Fungi</taxon>
        <taxon>Dikarya</taxon>
        <taxon>Basidiomycota</taxon>
        <taxon>Agaricomycotina</taxon>
        <taxon>Agaricomycetes</taxon>
        <taxon>Agaricomycetidae</taxon>
        <taxon>Agaricales</taxon>
        <taxon>Marasmiineae</taxon>
        <taxon>Omphalotaceae</taxon>
        <taxon>Gymnopus</taxon>
    </lineage>
</organism>
<dbReference type="AlphaFoldDB" id="A0A6A4HZG5"/>
<feature type="region of interest" description="Disordered" evidence="2">
    <location>
        <begin position="1"/>
        <end position="65"/>
    </location>
</feature>
<dbReference type="EMBL" id="ML769425">
    <property type="protein sequence ID" value="KAE9403431.1"/>
    <property type="molecule type" value="Genomic_DNA"/>
</dbReference>
<accession>A0A6A4HZG5</accession>
<proteinExistence type="predicted"/>
<sequence>MGNQFPGVSYVGVHKRKRKPKESCSAQATAAAKVHWNPQTPENHLDNQYSDDNNSSTSSSDKENNSLHLLEAEKKKTNMYQLCLYSSSKKAKNWHKKYDKTVEEKQLKEKEIQNLEEKVEKLEGATNQLAQDKHLDTAVKRVGRMFRLKEGKEKTVQLKEKGVIPDSISSMICDLVSLDNIPAKHCVNAFMPKVQKNPLK</sequence>
<name>A0A6A4HZG5_9AGAR</name>
<protein>
    <submittedName>
        <fullName evidence="3">Uncharacterized protein</fullName>
    </submittedName>
</protein>
<evidence type="ECO:0000313" key="4">
    <source>
        <dbReference type="Proteomes" id="UP000799118"/>
    </source>
</evidence>
<evidence type="ECO:0000256" key="2">
    <source>
        <dbReference type="SAM" id="MobiDB-lite"/>
    </source>
</evidence>
<feature type="coiled-coil region" evidence="1">
    <location>
        <begin position="98"/>
        <end position="132"/>
    </location>
</feature>